<dbReference type="RefSeq" id="WP_135642869.1">
    <property type="nucleotide sequence ID" value="NZ_RQGH01000026.1"/>
</dbReference>
<organism evidence="2 3">
    <name type="scientific">Leptospira jelokensis</name>
    <dbReference type="NCBI Taxonomy" id="2484931"/>
    <lineage>
        <taxon>Bacteria</taxon>
        <taxon>Pseudomonadati</taxon>
        <taxon>Spirochaetota</taxon>
        <taxon>Spirochaetia</taxon>
        <taxon>Leptospirales</taxon>
        <taxon>Leptospiraceae</taxon>
        <taxon>Leptospira</taxon>
    </lineage>
</organism>
<dbReference type="AlphaFoldDB" id="A0A4Z0ZYP3"/>
<comment type="caution">
    <text evidence="2">The sequence shown here is derived from an EMBL/GenBank/DDBJ whole genome shotgun (WGS) entry which is preliminary data.</text>
</comment>
<keyword evidence="3" id="KW-1185">Reference proteome</keyword>
<dbReference type="EMBL" id="RQGH01000026">
    <property type="protein sequence ID" value="TGL65160.1"/>
    <property type="molecule type" value="Genomic_DNA"/>
</dbReference>
<dbReference type="GO" id="GO:0016787">
    <property type="term" value="F:hydrolase activity"/>
    <property type="evidence" value="ECO:0007669"/>
    <property type="project" value="UniProtKB-KW"/>
</dbReference>
<name>A0A4Z0ZYP3_9LEPT</name>
<gene>
    <name evidence="2" type="ORF">EHQ62_11285</name>
</gene>
<dbReference type="Gene3D" id="3.40.50.1820">
    <property type="entry name" value="alpha/beta hydrolase"/>
    <property type="match status" value="1"/>
</dbReference>
<dbReference type="Pfam" id="PF12697">
    <property type="entry name" value="Abhydrolase_6"/>
    <property type="match status" value="1"/>
</dbReference>
<dbReference type="InterPro" id="IPR000073">
    <property type="entry name" value="AB_hydrolase_1"/>
</dbReference>
<dbReference type="SUPFAM" id="SSF53474">
    <property type="entry name" value="alpha/beta-Hydrolases"/>
    <property type="match status" value="1"/>
</dbReference>
<evidence type="ECO:0000313" key="3">
    <source>
        <dbReference type="Proteomes" id="UP000297567"/>
    </source>
</evidence>
<evidence type="ECO:0000259" key="1">
    <source>
        <dbReference type="Pfam" id="PF12697"/>
    </source>
</evidence>
<accession>A0A4Z0ZYP3</accession>
<evidence type="ECO:0000313" key="2">
    <source>
        <dbReference type="EMBL" id="TGL65160.1"/>
    </source>
</evidence>
<feature type="domain" description="AB hydrolase-1" evidence="1">
    <location>
        <begin position="20"/>
        <end position="134"/>
    </location>
</feature>
<protein>
    <submittedName>
        <fullName evidence="2">Alpha/beta hydrolase</fullName>
    </submittedName>
</protein>
<keyword evidence="2" id="KW-0378">Hydrolase</keyword>
<dbReference type="Proteomes" id="UP000297567">
    <property type="component" value="Unassembled WGS sequence"/>
</dbReference>
<proteinExistence type="predicted"/>
<reference evidence="2" key="1">
    <citation type="journal article" date="2019" name="PLoS Negl. Trop. Dis.">
        <title>Revisiting the worldwide diversity of Leptospira species in the environment.</title>
        <authorList>
            <person name="Vincent A.T."/>
            <person name="Schiettekatte O."/>
            <person name="Bourhy P."/>
            <person name="Veyrier F.J."/>
            <person name="Picardeau M."/>
        </authorList>
    </citation>
    <scope>NUCLEOTIDE SEQUENCE [LARGE SCALE GENOMIC DNA]</scope>
    <source>
        <strain evidence="2">201702451</strain>
    </source>
</reference>
<sequence length="265" mass="29838">MASLEVIESGVPSAEAKGILILWPSTGGNSRSFRIRDSELVSYGLRLVRFNPPSHGNSGGTYDPKTAIYLLDEYLTEKNYLGKPLYGIGHSGGGAALLMYAKQTSFQKLFLLSPILDSVLSLKYLYESDSIEEFSRLLLLPNLSDGEPPNKQILETLTTPDWLESGGVDHLSFPVKNVRIQVDSLASFLRNLFLPGFQVESGMYEKRTNVTIFLPAEDKWFPKTHTVDFAKRNQFRILEIPEAPDHFFSQSWLSVWKEIKSIGWD</sequence>
<dbReference type="InterPro" id="IPR029058">
    <property type="entry name" value="AB_hydrolase_fold"/>
</dbReference>